<dbReference type="PROSITE" id="PS01081">
    <property type="entry name" value="HTH_TETR_1"/>
    <property type="match status" value="1"/>
</dbReference>
<keyword evidence="1" id="KW-0805">Transcription regulation</keyword>
<dbReference type="InterPro" id="IPR023772">
    <property type="entry name" value="DNA-bd_HTH_TetR-type_CS"/>
</dbReference>
<gene>
    <name evidence="6" type="ORF">GCM10007989_12760</name>
</gene>
<keyword evidence="2 4" id="KW-0238">DNA-binding</keyword>
<dbReference type="Gene3D" id="1.10.10.60">
    <property type="entry name" value="Homeodomain-like"/>
    <property type="match status" value="1"/>
</dbReference>
<dbReference type="InterPro" id="IPR036271">
    <property type="entry name" value="Tet_transcr_reg_TetR-rel_C_sf"/>
</dbReference>
<reference evidence="6" key="2">
    <citation type="submission" date="2020-09" db="EMBL/GenBank/DDBJ databases">
        <authorList>
            <person name="Sun Q."/>
            <person name="Kim S."/>
        </authorList>
    </citation>
    <scope>NUCLEOTIDE SEQUENCE</scope>
    <source>
        <strain evidence="6">KCTC 32437</strain>
    </source>
</reference>
<feature type="DNA-binding region" description="H-T-H motif" evidence="4">
    <location>
        <begin position="46"/>
        <end position="65"/>
    </location>
</feature>
<reference evidence="6" key="1">
    <citation type="journal article" date="2014" name="Int. J. Syst. Evol. Microbiol.">
        <title>Complete genome sequence of Corynebacterium casei LMG S-19264T (=DSM 44701T), isolated from a smear-ripened cheese.</title>
        <authorList>
            <consortium name="US DOE Joint Genome Institute (JGI-PGF)"/>
            <person name="Walter F."/>
            <person name="Albersmeier A."/>
            <person name="Kalinowski J."/>
            <person name="Ruckert C."/>
        </authorList>
    </citation>
    <scope>NUCLEOTIDE SEQUENCE</scope>
    <source>
        <strain evidence="6">KCTC 32437</strain>
    </source>
</reference>
<dbReference type="PROSITE" id="PS50977">
    <property type="entry name" value="HTH_TETR_2"/>
    <property type="match status" value="1"/>
</dbReference>
<evidence type="ECO:0000256" key="4">
    <source>
        <dbReference type="PROSITE-ProRule" id="PRU00335"/>
    </source>
</evidence>
<dbReference type="EMBL" id="BMZE01000001">
    <property type="protein sequence ID" value="GHA18863.1"/>
    <property type="molecule type" value="Genomic_DNA"/>
</dbReference>
<dbReference type="PANTHER" id="PTHR47506:SF1">
    <property type="entry name" value="HTH-TYPE TRANSCRIPTIONAL REGULATOR YJDC"/>
    <property type="match status" value="1"/>
</dbReference>
<dbReference type="InterPro" id="IPR009057">
    <property type="entry name" value="Homeodomain-like_sf"/>
</dbReference>
<dbReference type="AlphaFoldDB" id="A0A918VRJ8"/>
<keyword evidence="3" id="KW-0804">Transcription</keyword>
<protein>
    <submittedName>
        <fullName evidence="6">TetR family transcriptional regulator</fullName>
    </submittedName>
</protein>
<name>A0A918VRJ8_9HYPH</name>
<accession>A0A918VRJ8</accession>
<dbReference type="InterPro" id="IPR011075">
    <property type="entry name" value="TetR_C"/>
</dbReference>
<evidence type="ECO:0000256" key="2">
    <source>
        <dbReference type="ARBA" id="ARBA00023125"/>
    </source>
</evidence>
<dbReference type="Pfam" id="PF16925">
    <property type="entry name" value="TetR_C_13"/>
    <property type="match status" value="1"/>
</dbReference>
<proteinExistence type="predicted"/>
<dbReference type="SUPFAM" id="SSF46689">
    <property type="entry name" value="Homeodomain-like"/>
    <property type="match status" value="1"/>
</dbReference>
<dbReference type="PANTHER" id="PTHR47506">
    <property type="entry name" value="TRANSCRIPTIONAL REGULATORY PROTEIN"/>
    <property type="match status" value="1"/>
</dbReference>
<dbReference type="Pfam" id="PF00440">
    <property type="entry name" value="TetR_N"/>
    <property type="match status" value="1"/>
</dbReference>
<dbReference type="InterPro" id="IPR001647">
    <property type="entry name" value="HTH_TetR"/>
</dbReference>
<dbReference type="SUPFAM" id="SSF48498">
    <property type="entry name" value="Tetracyclin repressor-like, C-terminal domain"/>
    <property type="match status" value="1"/>
</dbReference>
<dbReference type="Gene3D" id="1.10.357.10">
    <property type="entry name" value="Tetracycline Repressor, domain 2"/>
    <property type="match status" value="1"/>
</dbReference>
<evidence type="ECO:0000313" key="6">
    <source>
        <dbReference type="EMBL" id="GHA18863.1"/>
    </source>
</evidence>
<dbReference type="Proteomes" id="UP000646579">
    <property type="component" value="Unassembled WGS sequence"/>
</dbReference>
<comment type="caution">
    <text evidence="6">The sequence shown here is derived from an EMBL/GenBank/DDBJ whole genome shotgun (WGS) entry which is preliminary data.</text>
</comment>
<evidence type="ECO:0000256" key="3">
    <source>
        <dbReference type="ARBA" id="ARBA00023163"/>
    </source>
</evidence>
<keyword evidence="7" id="KW-1185">Reference proteome</keyword>
<organism evidence="6 7">
    <name type="scientific">Devosia pacifica</name>
    <dbReference type="NCBI Taxonomy" id="1335967"/>
    <lineage>
        <taxon>Bacteria</taxon>
        <taxon>Pseudomonadati</taxon>
        <taxon>Pseudomonadota</taxon>
        <taxon>Alphaproteobacteria</taxon>
        <taxon>Hyphomicrobiales</taxon>
        <taxon>Devosiaceae</taxon>
        <taxon>Devosia</taxon>
    </lineage>
</organism>
<sequence length="209" mass="22409">MDLLVFTMKQAQITARKTGRPLSFNRDEALRQAMLTFWRHGYETSSISALTAAMGITAPSLYAAFGDKKQLFLEAMRLYAGSPYDLDAALAEAPTSREAAHRMLVAAANAFTGELTPRGCLLASATASGSCASQDVQAEVAEVRRQISMRLQRRIDLDKDRGMIPADSDSQALAAMVIALIQGLSTLARDGASRAEILAVATVAISAWP</sequence>
<dbReference type="GO" id="GO:0003677">
    <property type="term" value="F:DNA binding"/>
    <property type="evidence" value="ECO:0007669"/>
    <property type="project" value="UniProtKB-UniRule"/>
</dbReference>
<evidence type="ECO:0000313" key="7">
    <source>
        <dbReference type="Proteomes" id="UP000646579"/>
    </source>
</evidence>
<evidence type="ECO:0000256" key="1">
    <source>
        <dbReference type="ARBA" id="ARBA00023015"/>
    </source>
</evidence>
<evidence type="ECO:0000259" key="5">
    <source>
        <dbReference type="PROSITE" id="PS50977"/>
    </source>
</evidence>
<feature type="domain" description="HTH tetR-type" evidence="5">
    <location>
        <begin position="23"/>
        <end position="83"/>
    </location>
</feature>